<accession>E3LBK3</accession>
<feature type="compositionally biased region" description="Acidic residues" evidence="1">
    <location>
        <begin position="947"/>
        <end position="956"/>
    </location>
</feature>
<dbReference type="Pfam" id="PF18758">
    <property type="entry name" value="KDZ"/>
    <property type="match status" value="1"/>
</dbReference>
<dbReference type="InParanoid" id="E3LBK3"/>
<dbReference type="PANTHER" id="PTHR33096">
    <property type="entry name" value="CXC2 DOMAIN-CONTAINING PROTEIN"/>
    <property type="match status" value="1"/>
</dbReference>
<dbReference type="AlphaFoldDB" id="E3LBK3"/>
<dbReference type="InterPro" id="IPR040521">
    <property type="entry name" value="KDZ"/>
</dbReference>
<dbReference type="Proteomes" id="UP000008783">
    <property type="component" value="Unassembled WGS sequence"/>
</dbReference>
<feature type="domain" description="CxC1-like cysteine cluster associated with KDZ transposases" evidence="2">
    <location>
        <begin position="141"/>
        <end position="244"/>
    </location>
</feature>
<feature type="compositionally biased region" description="Acidic residues" evidence="1">
    <location>
        <begin position="56"/>
        <end position="71"/>
    </location>
</feature>
<sequence length="993" mass="114088">MARHRSCVFDQPRRKKPRNSLNVAQLLIESDRLEEASRSVQYPEDFSNPDQNPFQDPEDEEEDLDENEQDESTTAPEISIPNGTTDSTSNDLPANPLLQSIFDYHRQVRQQSRADRALKNWDELNPKLHGAYVWLKDQTQNWSNDKSFDDFLEYFCQCSAQSTSTRPVDLVDLTCQKRVEVKFCKCVPDPIRLLAMGYLASSPCTPQTAFSMQLLGFHNHLWQWCRVGYFPFMGMLRCWLEERSAPLLTPSGKKRSLRKQFTQSVDIYRKMLEMTKKMVSETLNLSRLQILAGRACPACFGPSINPTNESTERPLFICLDGNFQHRHHKLGSKNYEPLVTPNIFLEPGEIRDMKGEIKEQEQLNNVWNTRDKCSDSHKAADDKRNEGTWKLCDDTGIMGCCCRHDSAVYLANIHAEGENRSYPMALIKQITSEVQQNRPLRVLYDIGCTLKKFIETRNLFPQDRARFAFGTSVFHSYVHNWKCQIEYSPRFNEGWGFSDGEGLERLWSYLSPLVSSLRYSTRNHRLGALSHLIDFHNLQGINRLISGIRHKFVVAEERKQQSQEKLSTLLSMVNPFVPEPSNYTSEFFKSQWSDQVDFQKTHSDAETERNERLALFFERERMLDQLRTSLNDASNFNLPGDIIETLNALQQEEQNQSNDAEILGAEAWNLTGRNSEMQKAILLVWKAKSQLFEQAVQLHAERQPLYRGTHIGTALASRIIKAIQRRKGPVETILKRFNKYRSEYLTKFQPDQINHPDNQPLTYGQFESLSLDDVFWQDMNFFHSNAPWAISPDVRNGIQAVHRFERATEELKILAHEVVCAVSWAIELNKCIKEKICDIEALMTSVDNPNENLSISISTFTSITLGNWAVWTKLALIKSELFRELRSHQGLLLDWEDDVKWLFDTLGEGGMGIGYTVYTDWLDLVQSSRLALGSESNGVSDQTNMPSDDESDDGDEPQNGNRDNNDEYLDPGVLASLLGQADLQNIPDHEPTI</sequence>
<dbReference type="VEuPathDB" id="FungiDB:PGTG_19745"/>
<organism evidence="3 4">
    <name type="scientific">Puccinia graminis f. sp. tritici (strain CRL 75-36-700-3 / race SCCL)</name>
    <name type="common">Black stem rust fungus</name>
    <dbReference type="NCBI Taxonomy" id="418459"/>
    <lineage>
        <taxon>Eukaryota</taxon>
        <taxon>Fungi</taxon>
        <taxon>Dikarya</taxon>
        <taxon>Basidiomycota</taxon>
        <taxon>Pucciniomycotina</taxon>
        <taxon>Pucciniomycetes</taxon>
        <taxon>Pucciniales</taxon>
        <taxon>Pucciniaceae</taxon>
        <taxon>Puccinia</taxon>
    </lineage>
</organism>
<keyword evidence="4" id="KW-1185">Reference proteome</keyword>
<dbReference type="OrthoDB" id="3364670at2759"/>
<evidence type="ECO:0000256" key="1">
    <source>
        <dbReference type="SAM" id="MobiDB-lite"/>
    </source>
</evidence>
<dbReference type="PANTHER" id="PTHR33096:SF1">
    <property type="entry name" value="CXC1-LIKE CYSTEINE CLUSTER ASSOCIATED WITH KDZ TRANSPOSASES DOMAIN-CONTAINING PROTEIN"/>
    <property type="match status" value="1"/>
</dbReference>
<dbReference type="GeneID" id="10535459"/>
<reference evidence="4" key="2">
    <citation type="journal article" date="2011" name="Proc. Natl. Acad. Sci. U.S.A.">
        <title>Obligate biotrophy features unraveled by the genomic analysis of rust fungi.</title>
        <authorList>
            <person name="Duplessis S."/>
            <person name="Cuomo C.A."/>
            <person name="Lin Y.-C."/>
            <person name="Aerts A."/>
            <person name="Tisserant E."/>
            <person name="Veneault-Fourrey C."/>
            <person name="Joly D.L."/>
            <person name="Hacquard S."/>
            <person name="Amselem J."/>
            <person name="Cantarel B.L."/>
            <person name="Chiu R."/>
            <person name="Coutinho P.M."/>
            <person name="Feau N."/>
            <person name="Field M."/>
            <person name="Frey P."/>
            <person name="Gelhaye E."/>
            <person name="Goldberg J."/>
            <person name="Grabherr M.G."/>
            <person name="Kodira C.D."/>
            <person name="Kohler A."/>
            <person name="Kuees U."/>
            <person name="Lindquist E.A."/>
            <person name="Lucas S.M."/>
            <person name="Mago R."/>
            <person name="Mauceli E."/>
            <person name="Morin E."/>
            <person name="Murat C."/>
            <person name="Pangilinan J.L."/>
            <person name="Park R."/>
            <person name="Pearson M."/>
            <person name="Quesneville H."/>
            <person name="Rouhier N."/>
            <person name="Sakthikumar S."/>
            <person name="Salamov A.A."/>
            <person name="Schmutz J."/>
            <person name="Selles B."/>
            <person name="Shapiro H."/>
            <person name="Tanguay P."/>
            <person name="Tuskan G.A."/>
            <person name="Henrissat B."/>
            <person name="Van de Peer Y."/>
            <person name="Rouze P."/>
            <person name="Ellis J.G."/>
            <person name="Dodds P.N."/>
            <person name="Schein J.E."/>
            <person name="Zhong S."/>
            <person name="Hamelin R.C."/>
            <person name="Grigoriev I.V."/>
            <person name="Szabo L.J."/>
            <person name="Martin F."/>
        </authorList>
    </citation>
    <scope>NUCLEOTIDE SEQUENCE [LARGE SCALE GENOMIC DNA]</scope>
    <source>
        <strain evidence="4">CRL 75-36-700-3 / race SCCL</strain>
    </source>
</reference>
<feature type="region of interest" description="Disordered" evidence="1">
    <location>
        <begin position="1"/>
        <end position="94"/>
    </location>
</feature>
<evidence type="ECO:0000313" key="3">
    <source>
        <dbReference type="EMBL" id="EFP93928.2"/>
    </source>
</evidence>
<dbReference type="EMBL" id="DS178419">
    <property type="protein sequence ID" value="EFP93928.2"/>
    <property type="molecule type" value="Genomic_DNA"/>
</dbReference>
<feature type="compositionally biased region" description="Polar residues" evidence="1">
    <location>
        <begin position="933"/>
        <end position="945"/>
    </location>
</feature>
<feature type="compositionally biased region" description="Polar residues" evidence="1">
    <location>
        <begin position="72"/>
        <end position="92"/>
    </location>
</feature>
<dbReference type="InterPro" id="IPR041320">
    <property type="entry name" value="CxC1"/>
</dbReference>
<dbReference type="HOGENOM" id="CLU_011407_4_0_1"/>
<name>E3LBK3_PUCGT</name>
<dbReference type="KEGG" id="pgr:PGTG_19745"/>
<gene>
    <name evidence="3" type="ORF">PGTG_19745</name>
</gene>
<feature type="region of interest" description="Disordered" evidence="1">
    <location>
        <begin position="933"/>
        <end position="971"/>
    </location>
</feature>
<protein>
    <recommendedName>
        <fullName evidence="2">CxC1-like cysteine cluster associated with KDZ transposases domain-containing protein</fullName>
    </recommendedName>
</protein>
<reference key="1">
    <citation type="submission" date="2007-01" db="EMBL/GenBank/DDBJ databases">
        <title>The Genome Sequence of Puccinia graminis f. sp. tritici Strain CRL 75-36-700-3.</title>
        <authorList>
            <consortium name="The Broad Institute Genome Sequencing Platform"/>
            <person name="Birren B."/>
            <person name="Lander E."/>
            <person name="Galagan J."/>
            <person name="Nusbaum C."/>
            <person name="Devon K."/>
            <person name="Cuomo C."/>
            <person name="Jaffe D."/>
            <person name="Butler J."/>
            <person name="Alvarez P."/>
            <person name="Gnerre S."/>
            <person name="Grabherr M."/>
            <person name="Mauceli E."/>
            <person name="Brockman W."/>
            <person name="Young S."/>
            <person name="LaButti K."/>
            <person name="Sykes S."/>
            <person name="DeCaprio D."/>
            <person name="Crawford M."/>
            <person name="Koehrsen M."/>
            <person name="Engels R."/>
            <person name="Montgomery P."/>
            <person name="Pearson M."/>
            <person name="Howarth C."/>
            <person name="Larson L."/>
            <person name="White J."/>
            <person name="Zeng Q."/>
            <person name="Kodira C."/>
            <person name="Yandava C."/>
            <person name="Alvarado L."/>
            <person name="O'Leary S."/>
            <person name="Szabo L."/>
            <person name="Dean R."/>
            <person name="Schein J."/>
        </authorList>
    </citation>
    <scope>NUCLEOTIDE SEQUENCE</scope>
    <source>
        <strain>CRL 75-36-700-3</strain>
    </source>
</reference>
<dbReference type="RefSeq" id="XP_003338347.2">
    <property type="nucleotide sequence ID" value="XM_003338299.2"/>
</dbReference>
<evidence type="ECO:0000313" key="4">
    <source>
        <dbReference type="Proteomes" id="UP000008783"/>
    </source>
</evidence>
<dbReference type="Pfam" id="PF18802">
    <property type="entry name" value="CxC1"/>
    <property type="match status" value="1"/>
</dbReference>
<dbReference type="eggNOG" id="ENOG502S2AH">
    <property type="taxonomic scope" value="Eukaryota"/>
</dbReference>
<proteinExistence type="predicted"/>
<evidence type="ECO:0000259" key="2">
    <source>
        <dbReference type="Pfam" id="PF18802"/>
    </source>
</evidence>